<reference evidence="1" key="2">
    <citation type="journal article" date="1996" name="J. Vet. Med. Sci.">
        <title>Marek's disease virus serotype 2 glycoprotein I gene: nucleotide sequence and expression by a recombinant baculovirus.</title>
        <authorList>
            <person name="Jang H.K."/>
            <person name="Ono M."/>
            <person name="Kim T.J."/>
            <person name="Cai J.S."/>
            <person name="Tsushima Y."/>
            <person name="Niikura M."/>
            <person name="Mikami T."/>
        </authorList>
    </citation>
    <scope>NUCLEOTIDE SEQUENCE</scope>
    <source>
        <strain evidence="1">HPRS24</strain>
    </source>
</reference>
<evidence type="ECO:0000313" key="1">
    <source>
        <dbReference type="EMBL" id="BAA32003.1"/>
    </source>
</evidence>
<sequence>MCHNKQRPLTHFFSTSSHYPYKTSFAVFYIGSCLRCVASLTSTVIRGLCPQIPGGYERSVLDVSKSGPTPISATYHTRTALR</sequence>
<accession>O89261</accession>
<reference evidence="1" key="3">
    <citation type="journal article" date="1997" name="Virus Res.">
        <title>Characterization and expression of the Marek's disease virus serotype 2 glycoprotein E in recombinant baculovirus-infected cells: initial analysis of its DNA sequence and antigenic properties.</title>
        <authorList>
            <person name="Jang H.K."/>
            <person name="Niikura M."/>
            <person name="Song C.S."/>
            <person name="Mikami T."/>
        </authorList>
    </citation>
    <scope>NUCLEOTIDE SEQUENCE</scope>
    <source>
        <strain evidence="1">HPRS24</strain>
    </source>
</reference>
<proteinExistence type="predicted"/>
<reference evidence="1" key="4">
    <citation type="journal article" date="1998" name="Virus Res.">
        <title>The genetic organization and transcriptional analysis of the short unique region in the genome of nononcogenic Marek's disease virus serotype 2.</title>
        <authorList>
            <person name="Jang H.K."/>
            <person name="Ono M."/>
            <person name="Kim T.J."/>
            <person name="Izumiya Y."/>
            <person name="Damiani A.M."/>
            <person name="Matsumura T."/>
            <person name="Niikura M."/>
            <person name="Kai C."/>
            <person name="Mikami T."/>
        </authorList>
    </citation>
    <scope>NUCLEOTIDE SEQUENCE</scope>
    <source>
        <strain evidence="1">HPRS24</strain>
    </source>
</reference>
<name>O89261_9ALPH</name>
<reference evidence="1" key="1">
    <citation type="journal article" date="1996" name="Arch. Virol.">
        <title>Identification of a potential Marek's disease virus serotype 2 glycoprotein D gene with homology to herpes simplex virus glycoprotein D.</title>
        <authorList>
            <person name="Jang H.K."/>
            <person name="Ono M."/>
            <person name="Kato Y."/>
            <person name="Tohya Y."/>
            <person name="Niikura M."/>
            <person name="Mikami T."/>
        </authorList>
    </citation>
    <scope>NUCLEOTIDE SEQUENCE</scope>
    <source>
        <strain evidence="1">HPRS24</strain>
    </source>
</reference>
<dbReference type="EMBL" id="AB016432">
    <property type="protein sequence ID" value="BAA32003.1"/>
    <property type="molecule type" value="Genomic_DNA"/>
</dbReference>
<protein>
    <submittedName>
        <fullName evidence="1">Uncharacterized protein</fullName>
    </submittedName>
</protein>
<organism evidence="1">
    <name type="scientific">Marek's disease virus serotype 2 MDV2</name>
    <dbReference type="NCBI Taxonomy" id="36353"/>
    <lineage>
        <taxon>Viruses</taxon>
        <taxon>Duplodnaviria</taxon>
        <taxon>Heunggongvirae</taxon>
        <taxon>Peploviricota</taxon>
        <taxon>Herviviricetes</taxon>
        <taxon>Herpesvirales</taxon>
        <taxon>Orthoherpesviridae</taxon>
        <taxon>Alphaherpesvirinae</taxon>
        <taxon>Mardivirus</taxon>
        <taxon>Mardivirus gallidalpha3</taxon>
        <taxon>Gallid alphaherpesvirus 3</taxon>
    </lineage>
</organism>